<comment type="subcellular location">
    <subcellularLocation>
        <location evidence="1">Cell membrane</location>
        <topology evidence="1">Multi-pass membrane protein</topology>
    </subcellularLocation>
</comment>
<keyword evidence="12" id="KW-1185">Reference proteome</keyword>
<reference evidence="13" key="1">
    <citation type="submission" date="2022-11" db="UniProtKB">
        <authorList>
            <consortium name="WormBaseParasite"/>
        </authorList>
    </citation>
    <scope>IDENTIFICATION</scope>
</reference>
<keyword evidence="5" id="KW-0297">G-protein coupled receptor</keyword>
<evidence type="ECO:0000256" key="4">
    <source>
        <dbReference type="ARBA" id="ARBA00022989"/>
    </source>
</evidence>
<dbReference type="Proteomes" id="UP000887574">
    <property type="component" value="Unplaced"/>
</dbReference>
<keyword evidence="6 10" id="KW-0472">Membrane</keyword>
<evidence type="ECO:0000256" key="8">
    <source>
        <dbReference type="ARBA" id="ARBA00023224"/>
    </source>
</evidence>
<evidence type="ECO:0000256" key="7">
    <source>
        <dbReference type="ARBA" id="ARBA00023170"/>
    </source>
</evidence>
<feature type="transmembrane region" description="Helical" evidence="10">
    <location>
        <begin position="102"/>
        <end position="127"/>
    </location>
</feature>
<keyword evidence="8" id="KW-0807">Transducer</keyword>
<dbReference type="GO" id="GO:0008528">
    <property type="term" value="F:G protein-coupled peptide receptor activity"/>
    <property type="evidence" value="ECO:0007669"/>
    <property type="project" value="TreeGrafter"/>
</dbReference>
<dbReference type="GO" id="GO:0005886">
    <property type="term" value="C:plasma membrane"/>
    <property type="evidence" value="ECO:0007669"/>
    <property type="project" value="UniProtKB-SubCell"/>
</dbReference>
<organism evidence="12 13">
    <name type="scientific">Ditylenchus dipsaci</name>
    <dbReference type="NCBI Taxonomy" id="166011"/>
    <lineage>
        <taxon>Eukaryota</taxon>
        <taxon>Metazoa</taxon>
        <taxon>Ecdysozoa</taxon>
        <taxon>Nematoda</taxon>
        <taxon>Chromadorea</taxon>
        <taxon>Rhabditida</taxon>
        <taxon>Tylenchina</taxon>
        <taxon>Tylenchomorpha</taxon>
        <taxon>Sphaerularioidea</taxon>
        <taxon>Anguinidae</taxon>
        <taxon>Anguininae</taxon>
        <taxon>Ditylenchus</taxon>
    </lineage>
</organism>
<keyword evidence="7" id="KW-0675">Receptor</keyword>
<dbReference type="InterPro" id="IPR017452">
    <property type="entry name" value="GPCR_Rhodpsn_7TM"/>
</dbReference>
<evidence type="ECO:0000256" key="10">
    <source>
        <dbReference type="SAM" id="Phobius"/>
    </source>
</evidence>
<evidence type="ECO:0000256" key="5">
    <source>
        <dbReference type="ARBA" id="ARBA00023040"/>
    </source>
</evidence>
<evidence type="ECO:0000259" key="11">
    <source>
        <dbReference type="PROSITE" id="PS50262"/>
    </source>
</evidence>
<evidence type="ECO:0000313" key="12">
    <source>
        <dbReference type="Proteomes" id="UP000887574"/>
    </source>
</evidence>
<evidence type="ECO:0000313" key="13">
    <source>
        <dbReference type="WBParaSite" id="jg9994"/>
    </source>
</evidence>
<keyword evidence="2" id="KW-1003">Cell membrane</keyword>
<feature type="transmembrane region" description="Helical" evidence="10">
    <location>
        <begin position="178"/>
        <end position="200"/>
    </location>
</feature>
<evidence type="ECO:0000256" key="6">
    <source>
        <dbReference type="ARBA" id="ARBA00023136"/>
    </source>
</evidence>
<keyword evidence="4 10" id="KW-1133">Transmembrane helix</keyword>
<dbReference type="PROSITE" id="PS50262">
    <property type="entry name" value="G_PROTEIN_RECEP_F1_2"/>
    <property type="match status" value="1"/>
</dbReference>
<protein>
    <submittedName>
        <fullName evidence="13">G-protein coupled receptors family 1 profile domain-containing protein</fullName>
    </submittedName>
</protein>
<dbReference type="PRINTS" id="PR00237">
    <property type="entry name" value="GPCRRHODOPSN"/>
</dbReference>
<feature type="transmembrane region" description="Helical" evidence="10">
    <location>
        <begin position="259"/>
        <end position="284"/>
    </location>
</feature>
<dbReference type="SUPFAM" id="SSF81321">
    <property type="entry name" value="Family A G protein-coupled receptor-like"/>
    <property type="match status" value="1"/>
</dbReference>
<feature type="transmembrane region" description="Helical" evidence="10">
    <location>
        <begin position="59"/>
        <end position="81"/>
    </location>
</feature>
<dbReference type="GO" id="GO:0007218">
    <property type="term" value="P:neuropeptide signaling pathway"/>
    <property type="evidence" value="ECO:0007669"/>
    <property type="project" value="TreeGrafter"/>
</dbReference>
<name>A0A915ESK3_9BILA</name>
<feature type="domain" description="G-protein coupled receptors family 1 profile" evidence="11">
    <location>
        <begin position="72"/>
        <end position="281"/>
    </location>
</feature>
<sequence>MENITTAFSLLQPIPSSSPLLANSNSVGMDMITDLETTTITVQSNNGVPERNFTDTLEILIYTICLCVGGPLNLLSFRKLLSNFNKRGGKISSSKSGAQITLLKLNLNVADLITMFVYTLSQIIWMITYQWYAGDLLSFGFYLNSFVVACFAIDRAVGTRHLNTINATQDAYLRVRRMLFCAWIFAFILSLPQSFIFRVVEPPGMVDFKQCTPVWTIIGFEIDLKISSLAATGQLTETERWRLIQEFQNVLNWERIYNIAHLLFVFWIPTLVIITSYASILCILSSFSVPKRIRANVSFRNANRLSLTTTTQSSTKPLFNGEKQMEPRFTSMDRSHNGNMTNEQKSCSPEDQSPADFSEEKNDFFQSNGHVEGPNGIIRVKSSSLKTQRKQSHAFLESKNSFEKWGKRISLCSLSLTPNRPLVVDADPGLGDKPKSNGREHRSIGSATLVGPIAMQTILKARQKTKRQAALILLNSSETTQDCLKAKNNWFSGVGIE</sequence>
<dbReference type="WBParaSite" id="jg9994">
    <property type="protein sequence ID" value="jg9994"/>
    <property type="gene ID" value="jg9994"/>
</dbReference>
<evidence type="ECO:0000256" key="2">
    <source>
        <dbReference type="ARBA" id="ARBA00022475"/>
    </source>
</evidence>
<dbReference type="Gene3D" id="1.20.1070.10">
    <property type="entry name" value="Rhodopsin 7-helix transmembrane proteins"/>
    <property type="match status" value="1"/>
</dbReference>
<keyword evidence="3 10" id="KW-0812">Transmembrane</keyword>
<dbReference type="PANTHER" id="PTHR24230">
    <property type="entry name" value="G-PROTEIN COUPLED RECEPTOR"/>
    <property type="match status" value="1"/>
</dbReference>
<accession>A0A915ESK3</accession>
<feature type="region of interest" description="Disordered" evidence="9">
    <location>
        <begin position="329"/>
        <end position="376"/>
    </location>
</feature>
<dbReference type="AlphaFoldDB" id="A0A915ESK3"/>
<dbReference type="PANTHER" id="PTHR24230:SF136">
    <property type="entry name" value="G-PROTEIN COUPLED RECEPTORS FAMILY 1 PROFILE DOMAIN-CONTAINING PROTEIN"/>
    <property type="match status" value="1"/>
</dbReference>
<evidence type="ECO:0000256" key="1">
    <source>
        <dbReference type="ARBA" id="ARBA00004651"/>
    </source>
</evidence>
<feature type="compositionally biased region" description="Polar residues" evidence="9">
    <location>
        <begin position="337"/>
        <end position="351"/>
    </location>
</feature>
<feature type="transmembrane region" description="Helical" evidence="10">
    <location>
        <begin position="139"/>
        <end position="157"/>
    </location>
</feature>
<proteinExistence type="predicted"/>
<dbReference type="InterPro" id="IPR000276">
    <property type="entry name" value="GPCR_Rhodpsn"/>
</dbReference>
<evidence type="ECO:0000256" key="9">
    <source>
        <dbReference type="SAM" id="MobiDB-lite"/>
    </source>
</evidence>
<evidence type="ECO:0000256" key="3">
    <source>
        <dbReference type="ARBA" id="ARBA00022692"/>
    </source>
</evidence>